<name>T1KLG9_TETUR</name>
<dbReference type="EMBL" id="CAEY01000211">
    <property type="status" value="NOT_ANNOTATED_CDS"/>
    <property type="molecule type" value="Genomic_DNA"/>
</dbReference>
<keyword evidence="1" id="KW-0472">Membrane</keyword>
<accession>T1KLG9</accession>
<reference evidence="2" key="2">
    <citation type="submission" date="2015-06" db="UniProtKB">
        <authorList>
            <consortium name="EnsemblMetazoa"/>
        </authorList>
    </citation>
    <scope>IDENTIFICATION</scope>
</reference>
<feature type="transmembrane region" description="Helical" evidence="1">
    <location>
        <begin position="75"/>
        <end position="99"/>
    </location>
</feature>
<reference evidence="3" key="1">
    <citation type="submission" date="2011-08" db="EMBL/GenBank/DDBJ databases">
        <authorList>
            <person name="Rombauts S."/>
        </authorList>
    </citation>
    <scope>NUCLEOTIDE SEQUENCE</scope>
    <source>
        <strain evidence="3">London</strain>
    </source>
</reference>
<proteinExistence type="predicted"/>
<evidence type="ECO:0000313" key="3">
    <source>
        <dbReference type="Proteomes" id="UP000015104"/>
    </source>
</evidence>
<keyword evidence="3" id="KW-1185">Reference proteome</keyword>
<evidence type="ECO:0000313" key="2">
    <source>
        <dbReference type="EnsemblMetazoa" id="tetur14g02400.1"/>
    </source>
</evidence>
<gene>
    <name evidence="2" type="primary">107365314</name>
</gene>
<sequence length="157" mass="16891">MPSASKRVNGYGLMGLLIAVFGGVCFYLVKSKEGCLGLEDYDKVQAFHIVGLITGLVLFILGVLNFAGVIHDIVVLFYIAVLGILVAGGIMVYTSVLIFNMPCNLSVDGAFKSLKSLVDNKRHNIFLAEDGNMIAVFILDILSALMLFSASGSFYRG</sequence>
<dbReference type="OMA" id="AFFNIAN"/>
<dbReference type="Proteomes" id="UP000015104">
    <property type="component" value="Unassembled WGS sequence"/>
</dbReference>
<dbReference type="OrthoDB" id="6492612at2759"/>
<evidence type="ECO:0000256" key="1">
    <source>
        <dbReference type="SAM" id="Phobius"/>
    </source>
</evidence>
<keyword evidence="1" id="KW-1133">Transmembrane helix</keyword>
<dbReference type="HOGENOM" id="CLU_1680186_0_0_1"/>
<keyword evidence="1" id="KW-0812">Transmembrane</keyword>
<feature type="transmembrane region" description="Helical" evidence="1">
    <location>
        <begin position="12"/>
        <end position="29"/>
    </location>
</feature>
<dbReference type="AlphaFoldDB" id="T1KLG9"/>
<feature type="transmembrane region" description="Helical" evidence="1">
    <location>
        <begin position="133"/>
        <end position="155"/>
    </location>
</feature>
<dbReference type="KEGG" id="tut:107365314"/>
<organism evidence="2 3">
    <name type="scientific">Tetranychus urticae</name>
    <name type="common">Two-spotted spider mite</name>
    <dbReference type="NCBI Taxonomy" id="32264"/>
    <lineage>
        <taxon>Eukaryota</taxon>
        <taxon>Metazoa</taxon>
        <taxon>Ecdysozoa</taxon>
        <taxon>Arthropoda</taxon>
        <taxon>Chelicerata</taxon>
        <taxon>Arachnida</taxon>
        <taxon>Acari</taxon>
        <taxon>Acariformes</taxon>
        <taxon>Trombidiformes</taxon>
        <taxon>Prostigmata</taxon>
        <taxon>Eleutherengona</taxon>
        <taxon>Raphignathae</taxon>
        <taxon>Tetranychoidea</taxon>
        <taxon>Tetranychidae</taxon>
        <taxon>Tetranychus</taxon>
    </lineage>
</organism>
<protein>
    <submittedName>
        <fullName evidence="2">Uncharacterized protein</fullName>
    </submittedName>
</protein>
<dbReference type="EnsemblMetazoa" id="tetur14g02400.1">
    <property type="protein sequence ID" value="tetur14g02400.1"/>
    <property type="gene ID" value="tetur14g02400"/>
</dbReference>
<feature type="transmembrane region" description="Helical" evidence="1">
    <location>
        <begin position="49"/>
        <end position="68"/>
    </location>
</feature>